<dbReference type="InterPro" id="IPR036249">
    <property type="entry name" value="Thioredoxin-like_sf"/>
</dbReference>
<protein>
    <recommendedName>
        <fullName evidence="3">Glutaredoxin</fullName>
    </recommendedName>
</protein>
<dbReference type="SUPFAM" id="SSF52833">
    <property type="entry name" value="Thioredoxin-like"/>
    <property type="match status" value="1"/>
</dbReference>
<dbReference type="PANTHER" id="PTHR33558">
    <property type="entry name" value="GLUTAREDOXIN-LIKE PROTEIN C5ORF63 HOMOLOG"/>
    <property type="match status" value="1"/>
</dbReference>
<dbReference type="Proteomes" id="UP000053681">
    <property type="component" value="Unassembled WGS sequence"/>
</dbReference>
<evidence type="ECO:0000313" key="2">
    <source>
        <dbReference type="Proteomes" id="UP000053681"/>
    </source>
</evidence>
<dbReference type="InterPro" id="IPR008554">
    <property type="entry name" value="Glutaredoxin-like"/>
</dbReference>
<proteinExistence type="predicted"/>
<evidence type="ECO:0000313" key="1">
    <source>
        <dbReference type="EMBL" id="KSU87937.1"/>
    </source>
</evidence>
<sequence>MQVVLYTRKTCPLCEEVKDMLTALQHDLNFSVIEKDIYSDERLLEQFHLMIPVIEIDGEVVMYGKIQRENIRKRLLYKNAIR</sequence>
<gene>
    <name evidence="1" type="ORF">AS180_10565</name>
</gene>
<dbReference type="Gene3D" id="3.40.30.10">
    <property type="entry name" value="Glutaredoxin"/>
    <property type="match status" value="1"/>
</dbReference>
<accession>A0A0V8JLQ9</accession>
<dbReference type="Pfam" id="PF05768">
    <property type="entry name" value="Glrx-like"/>
    <property type="match status" value="1"/>
</dbReference>
<dbReference type="PANTHER" id="PTHR33558:SF1">
    <property type="entry name" value="GLUTAREDOXIN-LIKE PROTEIN C5ORF63 HOMOLOG"/>
    <property type="match status" value="1"/>
</dbReference>
<dbReference type="AlphaFoldDB" id="A0A0V8JLQ9"/>
<reference evidence="1 2" key="1">
    <citation type="submission" date="2015-11" db="EMBL/GenBank/DDBJ databases">
        <title>Bacillus caseinolyticus sp nov.</title>
        <authorList>
            <person name="Dastager S.G."/>
            <person name="Mawlankar R."/>
        </authorList>
    </citation>
    <scope>NUCLEOTIDE SEQUENCE [LARGE SCALE GENOMIC DNA]</scope>
    <source>
        <strain evidence="1 2">SGD-V-76</strain>
    </source>
</reference>
<organism evidence="1 2">
    <name type="scientific">Priestia veravalensis</name>
    <dbReference type="NCBI Taxonomy" id="1414648"/>
    <lineage>
        <taxon>Bacteria</taxon>
        <taxon>Bacillati</taxon>
        <taxon>Bacillota</taxon>
        <taxon>Bacilli</taxon>
        <taxon>Bacillales</taxon>
        <taxon>Bacillaceae</taxon>
        <taxon>Priestia</taxon>
    </lineage>
</organism>
<name>A0A0V8JLQ9_9BACI</name>
<comment type="caution">
    <text evidence="1">The sequence shown here is derived from an EMBL/GenBank/DDBJ whole genome shotgun (WGS) entry which is preliminary data.</text>
</comment>
<dbReference type="EMBL" id="LNQP01000032">
    <property type="protein sequence ID" value="KSU87937.1"/>
    <property type="molecule type" value="Genomic_DNA"/>
</dbReference>
<evidence type="ECO:0008006" key="3">
    <source>
        <dbReference type="Google" id="ProtNLM"/>
    </source>
</evidence>
<dbReference type="RefSeq" id="WP_025907455.1">
    <property type="nucleotide sequence ID" value="NZ_KQ758648.1"/>
</dbReference>
<keyword evidence="2" id="KW-1185">Reference proteome</keyword>
<dbReference type="InterPro" id="IPR052565">
    <property type="entry name" value="Glutaredoxin-like_YDR286C"/>
</dbReference>